<gene>
    <name evidence="2" type="ordered locus">Clocel_0125</name>
</gene>
<dbReference type="KEGG" id="ccb:Clocel_0125"/>
<dbReference type="STRING" id="573061.Clocel_0125"/>
<dbReference type="PANTHER" id="PTHR40056">
    <property type="entry name" value="HYPOTHETICAL CYTOSOLIC PROTEIN"/>
    <property type="match status" value="1"/>
</dbReference>
<sequence length="190" mass="22169">MEFDKEQIISLVNELNLKENIDPKDIPALDLYMDQVITLFENGLVSSKRNDEEKILTKTMINNYSKANLFMPVKNKKYSREHIILMILIYKLKQSLSITDIKQVLEDIVKDQQGDKSLDLIEIYSALIDINNIEVDEQETVLARILDKIEETTANNSEYEKRLITVLALINFANIQKRIVEKLIDTYFKK</sequence>
<dbReference type="HOGENOM" id="CLU_085303_0_1_9"/>
<organism evidence="2 3">
    <name type="scientific">Clostridium cellulovorans (strain ATCC 35296 / DSM 3052 / OCM 3 / 743B)</name>
    <dbReference type="NCBI Taxonomy" id="573061"/>
    <lineage>
        <taxon>Bacteria</taxon>
        <taxon>Bacillati</taxon>
        <taxon>Bacillota</taxon>
        <taxon>Clostridia</taxon>
        <taxon>Eubacteriales</taxon>
        <taxon>Clostridiaceae</taxon>
        <taxon>Clostridium</taxon>
    </lineage>
</organism>
<feature type="coiled-coil region" evidence="1">
    <location>
        <begin position="135"/>
        <end position="162"/>
    </location>
</feature>
<dbReference type="OrthoDB" id="3191472at2"/>
<dbReference type="EMBL" id="CP002160">
    <property type="protein sequence ID" value="ADL49914.1"/>
    <property type="molecule type" value="Genomic_DNA"/>
</dbReference>
<dbReference type="eggNOG" id="COG0789">
    <property type="taxonomic scope" value="Bacteria"/>
</dbReference>
<proteinExistence type="predicted"/>
<dbReference type="Pfam" id="PF08876">
    <property type="entry name" value="DUF1836"/>
    <property type="match status" value="1"/>
</dbReference>
<evidence type="ECO:0000313" key="3">
    <source>
        <dbReference type="Proteomes" id="UP000002730"/>
    </source>
</evidence>
<dbReference type="InterPro" id="IPR014975">
    <property type="entry name" value="DUF1836"/>
</dbReference>
<accession>D9SNP3</accession>
<dbReference type="PANTHER" id="PTHR40056:SF1">
    <property type="entry name" value="DUF1836 DOMAIN-CONTAINING PROTEIN"/>
    <property type="match status" value="1"/>
</dbReference>
<protein>
    <recommendedName>
        <fullName evidence="4">DUF1836 domain-containing protein</fullName>
    </recommendedName>
</protein>
<evidence type="ECO:0000313" key="2">
    <source>
        <dbReference type="EMBL" id="ADL49914.1"/>
    </source>
</evidence>
<name>D9SNP3_CLOC7</name>
<dbReference type="RefSeq" id="WP_010075330.1">
    <property type="nucleotide sequence ID" value="NC_014393.1"/>
</dbReference>
<dbReference type="Proteomes" id="UP000002730">
    <property type="component" value="Chromosome"/>
</dbReference>
<evidence type="ECO:0008006" key="4">
    <source>
        <dbReference type="Google" id="ProtNLM"/>
    </source>
</evidence>
<dbReference type="AlphaFoldDB" id="D9SNP3"/>
<keyword evidence="3" id="KW-1185">Reference proteome</keyword>
<keyword evidence="1" id="KW-0175">Coiled coil</keyword>
<evidence type="ECO:0000256" key="1">
    <source>
        <dbReference type="SAM" id="Coils"/>
    </source>
</evidence>
<reference evidence="2 3" key="1">
    <citation type="submission" date="2010-08" db="EMBL/GenBank/DDBJ databases">
        <title>Complete sequence of Clostridium cellulovorans 743B.</title>
        <authorList>
            <consortium name="US DOE Joint Genome Institute"/>
            <person name="Lucas S."/>
            <person name="Copeland A."/>
            <person name="Lapidus A."/>
            <person name="Cheng J.-F."/>
            <person name="Bruce D."/>
            <person name="Goodwin L."/>
            <person name="Pitluck S."/>
            <person name="Chertkov O."/>
            <person name="Detter J.C."/>
            <person name="Han C."/>
            <person name="Tapia R."/>
            <person name="Land M."/>
            <person name="Hauser L."/>
            <person name="Chang Y.-J."/>
            <person name="Jeffries C."/>
            <person name="Kyrpides N."/>
            <person name="Ivanova N."/>
            <person name="Mikhailova N."/>
            <person name="Hemme C.L."/>
            <person name="Woyke T."/>
        </authorList>
    </citation>
    <scope>NUCLEOTIDE SEQUENCE [LARGE SCALE GENOMIC DNA]</scope>
    <source>
        <strain evidence="3">ATCC 35296 / DSM 3052 / OCM 3 / 743B</strain>
    </source>
</reference>